<proteinExistence type="predicted"/>
<dbReference type="Pfam" id="PF14344">
    <property type="entry name" value="DUF4397"/>
    <property type="match status" value="1"/>
</dbReference>
<dbReference type="EMBL" id="FNBH01000003">
    <property type="protein sequence ID" value="SDG03910.1"/>
    <property type="molecule type" value="Genomic_DNA"/>
</dbReference>
<gene>
    <name evidence="3" type="ORF">SAMN05421825_2506</name>
</gene>
<keyword evidence="1" id="KW-0732">Signal</keyword>
<evidence type="ECO:0000259" key="2">
    <source>
        <dbReference type="Pfam" id="PF14344"/>
    </source>
</evidence>
<dbReference type="OrthoDB" id="9792011at2"/>
<feature type="signal peptide" evidence="1">
    <location>
        <begin position="1"/>
        <end position="15"/>
    </location>
</feature>
<evidence type="ECO:0000313" key="4">
    <source>
        <dbReference type="Proteomes" id="UP000199203"/>
    </source>
</evidence>
<dbReference type="Proteomes" id="UP000199203">
    <property type="component" value="Unassembled WGS sequence"/>
</dbReference>
<name>A0A1G7R1U2_9FLAO</name>
<accession>A0A1G7R1U2</accession>
<reference evidence="4" key="1">
    <citation type="submission" date="2016-10" db="EMBL/GenBank/DDBJ databases">
        <authorList>
            <person name="Varghese N."/>
            <person name="Submissions S."/>
        </authorList>
    </citation>
    <scope>NUCLEOTIDE SEQUENCE [LARGE SCALE GENOMIC DNA]</scope>
    <source>
        <strain evidence="4">DSM 19684</strain>
    </source>
</reference>
<protein>
    <recommendedName>
        <fullName evidence="2">DUF4397 domain-containing protein</fullName>
    </recommendedName>
</protein>
<dbReference type="AlphaFoldDB" id="A0A1G7R1U2"/>
<feature type="chain" id="PRO_5012023360" description="DUF4397 domain-containing protein" evidence="1">
    <location>
        <begin position="16"/>
        <end position="229"/>
    </location>
</feature>
<dbReference type="STRING" id="454006.SAMN05421825_2506"/>
<evidence type="ECO:0000313" key="3">
    <source>
        <dbReference type="EMBL" id="SDG03910.1"/>
    </source>
</evidence>
<organism evidence="3 4">
    <name type="scientific">Epilithonimonas hungarica</name>
    <dbReference type="NCBI Taxonomy" id="454006"/>
    <lineage>
        <taxon>Bacteria</taxon>
        <taxon>Pseudomonadati</taxon>
        <taxon>Bacteroidota</taxon>
        <taxon>Flavobacteriia</taxon>
        <taxon>Flavobacteriales</taxon>
        <taxon>Weeksellaceae</taxon>
        <taxon>Chryseobacterium group</taxon>
        <taxon>Epilithonimonas</taxon>
    </lineage>
</organism>
<dbReference type="RefSeq" id="WP_089873786.1">
    <property type="nucleotide sequence ID" value="NZ_FNBH01000003.1"/>
</dbReference>
<keyword evidence="4" id="KW-1185">Reference proteome</keyword>
<dbReference type="InterPro" id="IPR025510">
    <property type="entry name" value="DUF4397"/>
</dbReference>
<sequence>MKKLFIFKLMIIAMAVTTLISCDDDDECYYVEQNDARGLIVNASPNSGDLYFFADENKINGNALNYANAQGYYRFYDGMRTFTVRDNNGNILDTEQREVNGGDVFSLFAVNNFDQLELVSFEDHLEVPGFYRAGIRLINLSPGAPNVDIYLDGHLITSNIPFKTASPFVNVEDNEYNVEIKDTQTGNTLFQKSSVVFYPNRIYTLYTKGFVDAPSGSNDNFSLEIIRNY</sequence>
<dbReference type="PROSITE" id="PS51257">
    <property type="entry name" value="PROKAR_LIPOPROTEIN"/>
    <property type="match status" value="1"/>
</dbReference>
<evidence type="ECO:0000256" key="1">
    <source>
        <dbReference type="SAM" id="SignalP"/>
    </source>
</evidence>
<feature type="domain" description="DUF4397" evidence="2">
    <location>
        <begin position="40"/>
        <end position="150"/>
    </location>
</feature>